<comment type="caution">
    <text evidence="1">The sequence shown here is derived from an EMBL/GenBank/DDBJ whole genome shotgun (WGS) entry which is preliminary data.</text>
</comment>
<reference evidence="1" key="1">
    <citation type="journal article" date="2022" name="bioRxiv">
        <title>Population genetic analysis of Ophidiomyces ophidiicola, the causative agent of snake fungal disease, indicates recent introductions to the USA.</title>
        <authorList>
            <person name="Ladner J.T."/>
            <person name="Palmer J.M."/>
            <person name="Ettinger C.L."/>
            <person name="Stajich J.E."/>
            <person name="Farrell T.M."/>
            <person name="Glorioso B.M."/>
            <person name="Lawson B."/>
            <person name="Price S.J."/>
            <person name="Stengle A.G."/>
            <person name="Grear D.A."/>
            <person name="Lorch J.M."/>
        </authorList>
    </citation>
    <scope>NUCLEOTIDE SEQUENCE</scope>
    <source>
        <strain evidence="1">NWHC 24266-5</strain>
    </source>
</reference>
<accession>A0ACB8UTU8</accession>
<gene>
    <name evidence="1" type="primary">RIM9</name>
    <name evidence="1" type="ORF">LOY88_004496</name>
</gene>
<sequence>MLLKPATPLTLLLLAAFVLLLLSVLSAPVIKSIPLATYQNLSFGVFGFCQGNDCRNIRVGYPREGIFNDSSRDGDFNLPASIRLSLTALLIVHPIAAFFAFICFSLAAAAHLHSPSHSPRYLMGLLILLLPTLLLSLLAFLVDILLFVPYLKWGGWIVLGATILLTSSGVVTCAMRRTLVSRKARKRRIAENAEMSGENYYNRQIVVKLDVPPVGSASDQKAPLPTELPRTGDTLESANNDAYRGNQSSNGFAPTEVLGYTRTPPTPPTNLYNNPPQSDPYRPSYPVRSDPNLRNQYSNASIRSNRSDGPYPPRGRGGYPSRGRGPPYGGPRGFAGGNRNGPRPGPPRRGRGGPPPGYPPQNRIYRPNEYPGYEAEPRYGGYGRPYQNGPRHPYQIQNTMTMGRDIELQPPSEPAYPAPIDTRNASGPKYGAGQSENPKSPTSVYSADAPYIPPRSNWNPQEYPIREAARNQQSPESPLGPTTQPRDMTRSPPTATTHPPSSYYGDTEPRFALPMTGVEPADVPSALVPGSSGEIPLRTAYDDFPPGARSPAASETSHFTSISQRGINPKWQPPQFESVRPNFPQGQDVLLSNNPDFALPTGRARANTGLGGRMPPPMPTIPGTPTGHRNVPKNIF</sequence>
<dbReference type="EMBL" id="JALBCA010000068">
    <property type="protein sequence ID" value="KAI2384751.1"/>
    <property type="molecule type" value="Genomic_DNA"/>
</dbReference>
<organism evidence="1">
    <name type="scientific">Ophidiomyces ophidiicola</name>
    <dbReference type="NCBI Taxonomy" id="1387563"/>
    <lineage>
        <taxon>Eukaryota</taxon>
        <taxon>Fungi</taxon>
        <taxon>Dikarya</taxon>
        <taxon>Ascomycota</taxon>
        <taxon>Pezizomycotina</taxon>
        <taxon>Eurotiomycetes</taxon>
        <taxon>Eurotiomycetidae</taxon>
        <taxon>Onygenales</taxon>
        <taxon>Onygenaceae</taxon>
        <taxon>Ophidiomyces</taxon>
    </lineage>
</organism>
<proteinExistence type="predicted"/>
<evidence type="ECO:0000313" key="1">
    <source>
        <dbReference type="EMBL" id="KAI2384751.1"/>
    </source>
</evidence>
<name>A0ACB8UTU8_9EURO</name>
<protein>
    <submittedName>
        <fullName evidence="1">Regulator of ime2</fullName>
    </submittedName>
</protein>